<organism evidence="6 7">
    <name type="scientific">Streptomyces albireticuli</name>
    <dbReference type="NCBI Taxonomy" id="1940"/>
    <lineage>
        <taxon>Bacteria</taxon>
        <taxon>Bacillati</taxon>
        <taxon>Actinomycetota</taxon>
        <taxon>Actinomycetes</taxon>
        <taxon>Kitasatosporales</taxon>
        <taxon>Streptomycetaceae</taxon>
        <taxon>Streptomyces</taxon>
    </lineage>
</organism>
<keyword evidence="3" id="KW-0804">Transcription</keyword>
<dbReference type="InterPro" id="IPR002577">
    <property type="entry name" value="HTH_HxlR"/>
</dbReference>
<dbReference type="OrthoDB" id="370168at2"/>
<dbReference type="GO" id="GO:0003677">
    <property type="term" value="F:DNA binding"/>
    <property type="evidence" value="ECO:0007669"/>
    <property type="project" value="UniProtKB-KW"/>
</dbReference>
<keyword evidence="2" id="KW-0238">DNA-binding</keyword>
<evidence type="ECO:0000256" key="3">
    <source>
        <dbReference type="ARBA" id="ARBA00023163"/>
    </source>
</evidence>
<dbReference type="Pfam" id="PF01638">
    <property type="entry name" value="HxlR"/>
    <property type="match status" value="1"/>
</dbReference>
<dbReference type="PROSITE" id="PS51118">
    <property type="entry name" value="HTH_HXLR"/>
    <property type="match status" value="1"/>
</dbReference>
<evidence type="ECO:0000256" key="2">
    <source>
        <dbReference type="ARBA" id="ARBA00023125"/>
    </source>
</evidence>
<feature type="region of interest" description="Disordered" evidence="4">
    <location>
        <begin position="103"/>
        <end position="132"/>
    </location>
</feature>
<accession>A0A1Z2L2R6</accession>
<feature type="compositionally biased region" description="Low complexity" evidence="4">
    <location>
        <begin position="114"/>
        <end position="132"/>
    </location>
</feature>
<dbReference type="AlphaFoldDB" id="A0A1Z2L2R6"/>
<dbReference type="InterPro" id="IPR036388">
    <property type="entry name" value="WH-like_DNA-bd_sf"/>
</dbReference>
<feature type="compositionally biased region" description="Basic and acidic residues" evidence="4">
    <location>
        <begin position="103"/>
        <end position="113"/>
    </location>
</feature>
<dbReference type="PANTHER" id="PTHR33204:SF29">
    <property type="entry name" value="TRANSCRIPTIONAL REGULATOR"/>
    <property type="match status" value="1"/>
</dbReference>
<proteinExistence type="predicted"/>
<dbReference type="InterPro" id="IPR036390">
    <property type="entry name" value="WH_DNA-bd_sf"/>
</dbReference>
<evidence type="ECO:0000256" key="4">
    <source>
        <dbReference type="SAM" id="MobiDB-lite"/>
    </source>
</evidence>
<keyword evidence="1" id="KW-0805">Transcription regulation</keyword>
<dbReference type="PANTHER" id="PTHR33204">
    <property type="entry name" value="TRANSCRIPTIONAL REGULATOR, MARR FAMILY"/>
    <property type="match status" value="1"/>
</dbReference>
<protein>
    <recommendedName>
        <fullName evidence="5">HTH hxlR-type domain-containing protein</fullName>
    </recommendedName>
</protein>
<evidence type="ECO:0000256" key="1">
    <source>
        <dbReference type="ARBA" id="ARBA00023015"/>
    </source>
</evidence>
<gene>
    <name evidence="6" type="ORF">SMD11_2952</name>
</gene>
<dbReference type="EMBL" id="CP021744">
    <property type="protein sequence ID" value="ARZ68599.1"/>
    <property type="molecule type" value="Genomic_DNA"/>
</dbReference>
<dbReference type="RefSeq" id="WP_087926865.1">
    <property type="nucleotide sequence ID" value="NZ_CP021744.1"/>
</dbReference>
<dbReference type="Gene3D" id="1.10.10.10">
    <property type="entry name" value="Winged helix-like DNA-binding domain superfamily/Winged helix DNA-binding domain"/>
    <property type="match status" value="1"/>
</dbReference>
<reference evidence="6 7" key="1">
    <citation type="submission" date="2017-06" db="EMBL/GenBank/DDBJ databases">
        <title>Streptomyces albireticuli Genome sequencing and assembly.</title>
        <authorList>
            <person name="Wang Y."/>
            <person name="Du B."/>
            <person name="Ding Y."/>
            <person name="Liu H."/>
            <person name="Hou Q."/>
            <person name="Liu K."/>
            <person name="Yao L."/>
            <person name="Wang C."/>
        </authorList>
    </citation>
    <scope>NUCLEOTIDE SEQUENCE [LARGE SCALE GENOMIC DNA]</scope>
    <source>
        <strain evidence="6 7">MDJK11</strain>
    </source>
</reference>
<name>A0A1Z2L2R6_9ACTN</name>
<evidence type="ECO:0000313" key="6">
    <source>
        <dbReference type="EMBL" id="ARZ68599.1"/>
    </source>
</evidence>
<feature type="domain" description="HTH hxlR-type" evidence="5">
    <location>
        <begin position="6"/>
        <end position="104"/>
    </location>
</feature>
<evidence type="ECO:0000259" key="5">
    <source>
        <dbReference type="PROSITE" id="PS51118"/>
    </source>
</evidence>
<dbReference type="Proteomes" id="UP000195755">
    <property type="component" value="Chromosome"/>
</dbReference>
<evidence type="ECO:0000313" key="7">
    <source>
        <dbReference type="Proteomes" id="UP000195755"/>
    </source>
</evidence>
<dbReference type="KEGG" id="salj:SMD11_2952"/>
<sequence>MKHYTCGLDAAIDVIDGKWKVLILWALGEAPRRFGETRRLLPGVSEKVLAQQLRELEADGIVHREVYDVVPPKVEYSLTGRGHELNAALAPLGAWGKERIATLEAENAEKTKNAENPQSEATEAQEAPAPAA</sequence>
<dbReference type="SUPFAM" id="SSF46785">
    <property type="entry name" value="Winged helix' DNA-binding domain"/>
    <property type="match status" value="1"/>
</dbReference>